<comment type="subcellular location">
    <subcellularLocation>
        <location evidence="1">Cell membrane</location>
        <topology evidence="1">Multi-pass membrane protein</topology>
    </subcellularLocation>
</comment>
<evidence type="ECO:0000256" key="3">
    <source>
        <dbReference type="ARBA" id="ARBA00022692"/>
    </source>
</evidence>
<name>A0ABS9Y883_9ACTN</name>
<evidence type="ECO:0000256" key="6">
    <source>
        <dbReference type="SAM" id="Phobius"/>
    </source>
</evidence>
<evidence type="ECO:0000256" key="4">
    <source>
        <dbReference type="ARBA" id="ARBA00022989"/>
    </source>
</evidence>
<accession>A0ABS9Y883</accession>
<evidence type="ECO:0000313" key="7">
    <source>
        <dbReference type="EMBL" id="MCI3273444.1"/>
    </source>
</evidence>
<protein>
    <submittedName>
        <fullName evidence="7">Cytochrome C oxidase subunit IV family protein</fullName>
    </submittedName>
</protein>
<keyword evidence="5 6" id="KW-0472">Membrane</keyword>
<keyword evidence="3 6" id="KW-0812">Transmembrane</keyword>
<keyword evidence="4 6" id="KW-1133">Transmembrane helix</keyword>
<organism evidence="7 8">
    <name type="scientific">Streptomyces cylindrosporus</name>
    <dbReference type="NCBI Taxonomy" id="2927583"/>
    <lineage>
        <taxon>Bacteria</taxon>
        <taxon>Bacillati</taxon>
        <taxon>Actinomycetota</taxon>
        <taxon>Actinomycetes</taxon>
        <taxon>Kitasatosporales</taxon>
        <taxon>Streptomycetaceae</taxon>
        <taxon>Streptomyces</taxon>
    </lineage>
</organism>
<dbReference type="Proteomes" id="UP001165269">
    <property type="component" value="Unassembled WGS sequence"/>
</dbReference>
<sequence>MRSIARARVTQVWIFLSSITVGSWMLGATHEGSGIAPNAAVTAGILALAAIKVRCIIHYFMEVRTAPEWLRVFTDYWLQVLMSAILLIYLY</sequence>
<proteinExistence type="predicted"/>
<dbReference type="InterPro" id="IPR005171">
    <property type="entry name" value="Cyt_c_oxidase_su4_prok"/>
</dbReference>
<feature type="transmembrane region" description="Helical" evidence="6">
    <location>
        <begin position="35"/>
        <end position="57"/>
    </location>
</feature>
<dbReference type="RefSeq" id="WP_242766704.1">
    <property type="nucleotide sequence ID" value="NZ_JALDAY010000006.1"/>
</dbReference>
<evidence type="ECO:0000256" key="2">
    <source>
        <dbReference type="ARBA" id="ARBA00022475"/>
    </source>
</evidence>
<feature type="transmembrane region" description="Helical" evidence="6">
    <location>
        <begin position="69"/>
        <end position="90"/>
    </location>
</feature>
<gene>
    <name evidence="7" type="ORF">MQP27_20310</name>
</gene>
<reference evidence="7" key="1">
    <citation type="submission" date="2022-03" db="EMBL/GenBank/DDBJ databases">
        <title>Streptomyces 7R015 and 7R016 isolated from Barleria lupulina in Thailand.</title>
        <authorList>
            <person name="Kanchanasin P."/>
            <person name="Phongsopitanun W."/>
            <person name="Tanasupawat S."/>
        </authorList>
    </citation>
    <scope>NUCLEOTIDE SEQUENCE</scope>
    <source>
        <strain evidence="7">7R015</strain>
    </source>
</reference>
<dbReference type="EMBL" id="JALDAY010000006">
    <property type="protein sequence ID" value="MCI3273444.1"/>
    <property type="molecule type" value="Genomic_DNA"/>
</dbReference>
<evidence type="ECO:0000313" key="8">
    <source>
        <dbReference type="Proteomes" id="UP001165269"/>
    </source>
</evidence>
<dbReference type="Pfam" id="PF03626">
    <property type="entry name" value="COX4_pro"/>
    <property type="match status" value="1"/>
</dbReference>
<feature type="transmembrane region" description="Helical" evidence="6">
    <location>
        <begin position="12"/>
        <end position="29"/>
    </location>
</feature>
<evidence type="ECO:0000256" key="5">
    <source>
        <dbReference type="ARBA" id="ARBA00023136"/>
    </source>
</evidence>
<keyword evidence="2" id="KW-1003">Cell membrane</keyword>
<comment type="caution">
    <text evidence="7">The sequence shown here is derived from an EMBL/GenBank/DDBJ whole genome shotgun (WGS) entry which is preliminary data.</text>
</comment>
<keyword evidence="8" id="KW-1185">Reference proteome</keyword>
<evidence type="ECO:0000256" key="1">
    <source>
        <dbReference type="ARBA" id="ARBA00004651"/>
    </source>
</evidence>